<evidence type="ECO:0000313" key="1">
    <source>
        <dbReference type="EMBL" id="KRX88004.1"/>
    </source>
</evidence>
<reference evidence="1 2" key="1">
    <citation type="submission" date="2015-01" db="EMBL/GenBank/DDBJ databases">
        <title>Evolution of Trichinella species and genotypes.</title>
        <authorList>
            <person name="Korhonen P.K."/>
            <person name="Edoardo P."/>
            <person name="Giuseppe L.R."/>
            <person name="Gasser R.B."/>
        </authorList>
    </citation>
    <scope>NUCLEOTIDE SEQUENCE [LARGE SCALE GENOMIC DNA]</scope>
    <source>
        <strain evidence="1">ISS141</strain>
    </source>
</reference>
<protein>
    <submittedName>
        <fullName evidence="1">Uncharacterized protein</fullName>
    </submittedName>
</protein>
<sequence length="158" mass="18174">MIGMVTNVAMIEIMLNVMASEDIKSADVVMLIVLKQNARFVVMRELQKEKMHSGFMKEICDLIGNQNVQTSMEDWNAGSCQKFSARLLITNDKHRMGSLHSLFQALDIWPRLYNILDSFTFSSIASPKNFPQMQPRFGQRGHFCLNLYGKFSDVDHYM</sequence>
<comment type="caution">
    <text evidence="1">The sequence shown here is derived from an EMBL/GenBank/DDBJ whole genome shotgun (WGS) entry which is preliminary data.</text>
</comment>
<dbReference type="Proteomes" id="UP000054815">
    <property type="component" value="Unassembled WGS sequence"/>
</dbReference>
<name>A0A0V0XJF1_TRIPS</name>
<proteinExistence type="predicted"/>
<evidence type="ECO:0000313" key="2">
    <source>
        <dbReference type="Proteomes" id="UP000054815"/>
    </source>
</evidence>
<dbReference type="EMBL" id="JYDU01000256">
    <property type="protein sequence ID" value="KRX88004.1"/>
    <property type="molecule type" value="Genomic_DNA"/>
</dbReference>
<gene>
    <name evidence="1" type="ORF">T4E_3846</name>
</gene>
<accession>A0A0V0XJF1</accession>
<organism evidence="1 2">
    <name type="scientific">Trichinella pseudospiralis</name>
    <name type="common">Parasitic roundworm</name>
    <dbReference type="NCBI Taxonomy" id="6337"/>
    <lineage>
        <taxon>Eukaryota</taxon>
        <taxon>Metazoa</taxon>
        <taxon>Ecdysozoa</taxon>
        <taxon>Nematoda</taxon>
        <taxon>Enoplea</taxon>
        <taxon>Dorylaimia</taxon>
        <taxon>Trichinellida</taxon>
        <taxon>Trichinellidae</taxon>
        <taxon>Trichinella</taxon>
    </lineage>
</organism>
<dbReference type="AlphaFoldDB" id="A0A0V0XJF1"/>